<dbReference type="EMBL" id="JAGDFL010000002">
    <property type="protein sequence ID" value="KAG7402282.1"/>
    <property type="molecule type" value="Genomic_DNA"/>
</dbReference>
<keyword evidence="2" id="KW-1185">Reference proteome</keyword>
<dbReference type="AlphaFoldDB" id="A0A8T1X7X1"/>
<dbReference type="InterPro" id="IPR052050">
    <property type="entry name" value="SecEffector_AnkRepeat"/>
</dbReference>
<protein>
    <recommendedName>
        <fullName evidence="3">Ankyrin repeat-containing domain</fullName>
    </recommendedName>
</protein>
<dbReference type="OrthoDB" id="151517at2759"/>
<dbReference type="Proteomes" id="UP000693981">
    <property type="component" value="Unassembled WGS sequence"/>
</dbReference>
<dbReference type="InterPro" id="IPR002110">
    <property type="entry name" value="Ankyrin_rpt"/>
</dbReference>
<sequence>MKSNMPILSSVQVVASHYLPDGGVPHILHVINDFLDDFSVDCTIVDGYKRTHSLRFVQYIAAREDPQEMNVFYRRWLFNATAEQAAAQGDVMALQWLMENYFPQEFTTKAVLAAAANGHLQVLKWLYEEHYDRGYWGYIELRDALLNGHTEVVKWLREHVVPRKECMDEVVNAAAAAGSLEIVKWLRNEHKATFLGTLTTAMHNSQWEVAN</sequence>
<dbReference type="Pfam" id="PF12796">
    <property type="entry name" value="Ank_2"/>
    <property type="match status" value="1"/>
</dbReference>
<accession>A0A8T1X7X1</accession>
<name>A0A8T1X7X1_9STRA</name>
<evidence type="ECO:0000313" key="2">
    <source>
        <dbReference type="Proteomes" id="UP000693981"/>
    </source>
</evidence>
<evidence type="ECO:0000313" key="1">
    <source>
        <dbReference type="EMBL" id="KAG7402282.1"/>
    </source>
</evidence>
<reference evidence="1" key="1">
    <citation type="submission" date="2021-02" db="EMBL/GenBank/DDBJ databases">
        <authorList>
            <person name="Palmer J.M."/>
        </authorList>
    </citation>
    <scope>NUCLEOTIDE SEQUENCE</scope>
    <source>
        <strain evidence="1">SCRP23</strain>
    </source>
</reference>
<dbReference type="PANTHER" id="PTHR46586:SF3">
    <property type="entry name" value="ANKYRIN REPEAT-CONTAINING PROTEIN"/>
    <property type="match status" value="1"/>
</dbReference>
<evidence type="ECO:0008006" key="3">
    <source>
        <dbReference type="Google" id="ProtNLM"/>
    </source>
</evidence>
<dbReference type="PANTHER" id="PTHR46586">
    <property type="entry name" value="ANKYRIN REPEAT-CONTAINING PROTEIN"/>
    <property type="match status" value="1"/>
</dbReference>
<comment type="caution">
    <text evidence="1">The sequence shown here is derived from an EMBL/GenBank/DDBJ whole genome shotgun (WGS) entry which is preliminary data.</text>
</comment>
<proteinExistence type="predicted"/>
<gene>
    <name evidence="1" type="ORF">PHYBOEH_003541</name>
</gene>
<organism evidence="1 2">
    <name type="scientific">Phytophthora boehmeriae</name>
    <dbReference type="NCBI Taxonomy" id="109152"/>
    <lineage>
        <taxon>Eukaryota</taxon>
        <taxon>Sar</taxon>
        <taxon>Stramenopiles</taxon>
        <taxon>Oomycota</taxon>
        <taxon>Peronosporomycetes</taxon>
        <taxon>Peronosporales</taxon>
        <taxon>Peronosporaceae</taxon>
        <taxon>Phytophthora</taxon>
    </lineage>
</organism>